<name>A0A6C0QM71_9BACL</name>
<dbReference type="Proteomes" id="UP000464330">
    <property type="component" value="Chromosome"/>
</dbReference>
<proteinExistence type="predicted"/>
<reference evidence="1 2" key="1">
    <citation type="journal article" date="2020" name="Int. J. Med. Microbiol.">
        <title>Discovery of Paenibacillus larvae ERIC V: Phenotypic and genomic comparison to genotypes ERIC I-IV reveal different inventories of virulence factors which correlate with epidemiological prevalences of American Foulbrood.</title>
        <authorList>
            <person name="Beims H."/>
            <person name="Bunk B."/>
            <person name="Erler S."/>
            <person name="Mohr K.I."/>
            <person name="Sproer C."/>
            <person name="Pradella S."/>
            <person name="Gunther G."/>
            <person name="Rohde M."/>
            <person name="von der Ohe W."/>
            <person name="Steinert M."/>
        </authorList>
    </citation>
    <scope>NUCLEOTIDE SEQUENCE [LARGE SCALE GENOMIC DNA]</scope>
    <source>
        <strain evidence="1">Eric_V</strain>
    </source>
</reference>
<accession>A0A6C0QM71</accession>
<evidence type="ECO:0000313" key="2">
    <source>
        <dbReference type="Proteomes" id="UP000464330"/>
    </source>
</evidence>
<sequence length="146" mass="17269">MKYYKNDRTKERVQYMLVGFILLTRSQQIFKQQTGWVLKLSRIINISHSKDSSKEHIGSKENVIDSAELLLREMLPYAWKAIEYYKEYQSKSISTEEFIKYIMHHRPEVNQLYMKAGICQFYPPSAKILAKNVKTSTLLSITYICM</sequence>
<organism evidence="1 2">
    <name type="scientific">Paenibacillus larvae subsp. larvae</name>
    <dbReference type="NCBI Taxonomy" id="147375"/>
    <lineage>
        <taxon>Bacteria</taxon>
        <taxon>Bacillati</taxon>
        <taxon>Bacillota</taxon>
        <taxon>Bacilli</taxon>
        <taxon>Bacillales</taxon>
        <taxon>Paenibacillaceae</taxon>
        <taxon>Paenibacillus</taxon>
    </lineage>
</organism>
<evidence type="ECO:0000313" key="1">
    <source>
        <dbReference type="EMBL" id="QHZ49511.1"/>
    </source>
</evidence>
<dbReference type="EMBL" id="CP019717">
    <property type="protein sequence ID" value="QHZ49511.1"/>
    <property type="molecule type" value="Genomic_DNA"/>
</dbReference>
<gene>
    <name evidence="1" type="ORF">ERICV_00299</name>
</gene>
<protein>
    <submittedName>
        <fullName evidence="1">Uncharacterized protein</fullName>
    </submittedName>
</protein>
<dbReference type="AlphaFoldDB" id="A0A6C0QM71"/>